<dbReference type="RefSeq" id="WP_078752437.1">
    <property type="nucleotide sequence ID" value="NZ_FUXU01000021.1"/>
</dbReference>
<protein>
    <recommendedName>
        <fullName evidence="3">ATP-grasp domain-containing protein</fullName>
    </recommendedName>
</protein>
<gene>
    <name evidence="1" type="ORF">SAMN02745132_02065</name>
</gene>
<keyword evidence="2" id="KW-1185">Reference proteome</keyword>
<evidence type="ECO:0000313" key="2">
    <source>
        <dbReference type="Proteomes" id="UP000190162"/>
    </source>
</evidence>
<proteinExistence type="predicted"/>
<dbReference type="OrthoDB" id="20966at2"/>
<accession>A0A1T4UMP4</accession>
<sequence length="251" mass="28433">MIGRTVWACFNAESLWNDEQFTSLPSFTNEAQDRQYHFLDEVLVPQQSNDGILILVKPDAYLSNYHCSIGAEFHRESLCDDLSSWEQLGEPTWRNEQAPSVFISKKMSERKQRPFANVPSTYYSAFGSDHLPKYQDVVKVNDKRYAVECCHRLGIKNYGINLHSSSCLESLKSRPLPLILKEPFGVSGKGSLIIKHPSILSRICDHLAKQIQNGKQLAMTVEPFLLKELDFSSQWTIGQDGTVAFLNGFVA</sequence>
<dbReference type="EMBL" id="FUXU01000021">
    <property type="protein sequence ID" value="SKA53977.1"/>
    <property type="molecule type" value="Genomic_DNA"/>
</dbReference>
<reference evidence="2" key="1">
    <citation type="submission" date="2017-02" db="EMBL/GenBank/DDBJ databases">
        <authorList>
            <person name="Varghese N."/>
            <person name="Submissions S."/>
        </authorList>
    </citation>
    <scope>NUCLEOTIDE SEQUENCE [LARGE SCALE GENOMIC DNA]</scope>
    <source>
        <strain evidence="2">DSM 22720</strain>
    </source>
</reference>
<dbReference type="AlphaFoldDB" id="A0A1T4UMP4"/>
<organism evidence="1 2">
    <name type="scientific">Enterovibrio nigricans DSM 22720</name>
    <dbReference type="NCBI Taxonomy" id="1121868"/>
    <lineage>
        <taxon>Bacteria</taxon>
        <taxon>Pseudomonadati</taxon>
        <taxon>Pseudomonadota</taxon>
        <taxon>Gammaproteobacteria</taxon>
        <taxon>Vibrionales</taxon>
        <taxon>Vibrionaceae</taxon>
        <taxon>Enterovibrio</taxon>
    </lineage>
</organism>
<name>A0A1T4UMP4_9GAMM</name>
<evidence type="ECO:0008006" key="3">
    <source>
        <dbReference type="Google" id="ProtNLM"/>
    </source>
</evidence>
<dbReference type="Proteomes" id="UP000190162">
    <property type="component" value="Unassembled WGS sequence"/>
</dbReference>
<evidence type="ECO:0000313" key="1">
    <source>
        <dbReference type="EMBL" id="SKA53977.1"/>
    </source>
</evidence>